<dbReference type="Proteomes" id="UP001056120">
    <property type="component" value="Linkage Group LG29"/>
</dbReference>
<reference evidence="1 2" key="2">
    <citation type="journal article" date="2022" name="Mol. Ecol. Resour.">
        <title>The genomes of chicory, endive, great burdock and yacon provide insights into Asteraceae paleo-polyploidization history and plant inulin production.</title>
        <authorList>
            <person name="Fan W."/>
            <person name="Wang S."/>
            <person name="Wang H."/>
            <person name="Wang A."/>
            <person name="Jiang F."/>
            <person name="Liu H."/>
            <person name="Zhao H."/>
            <person name="Xu D."/>
            <person name="Zhang Y."/>
        </authorList>
    </citation>
    <scope>NUCLEOTIDE SEQUENCE [LARGE SCALE GENOMIC DNA]</scope>
    <source>
        <strain evidence="2">cv. Yunnan</strain>
        <tissue evidence="1">Leaves</tissue>
    </source>
</reference>
<dbReference type="EMBL" id="CM042046">
    <property type="protein sequence ID" value="KAI3676213.1"/>
    <property type="molecule type" value="Genomic_DNA"/>
</dbReference>
<gene>
    <name evidence="1" type="ORF">L1987_85814</name>
</gene>
<protein>
    <submittedName>
        <fullName evidence="1">Uncharacterized protein</fullName>
    </submittedName>
</protein>
<accession>A0ACB8XY82</accession>
<proteinExistence type="predicted"/>
<evidence type="ECO:0000313" key="1">
    <source>
        <dbReference type="EMBL" id="KAI3676213.1"/>
    </source>
</evidence>
<name>A0ACB8XY82_9ASTR</name>
<comment type="caution">
    <text evidence="1">The sequence shown here is derived from an EMBL/GenBank/DDBJ whole genome shotgun (WGS) entry which is preliminary data.</text>
</comment>
<organism evidence="1 2">
    <name type="scientific">Smallanthus sonchifolius</name>
    <dbReference type="NCBI Taxonomy" id="185202"/>
    <lineage>
        <taxon>Eukaryota</taxon>
        <taxon>Viridiplantae</taxon>
        <taxon>Streptophyta</taxon>
        <taxon>Embryophyta</taxon>
        <taxon>Tracheophyta</taxon>
        <taxon>Spermatophyta</taxon>
        <taxon>Magnoliopsida</taxon>
        <taxon>eudicotyledons</taxon>
        <taxon>Gunneridae</taxon>
        <taxon>Pentapetalae</taxon>
        <taxon>asterids</taxon>
        <taxon>campanulids</taxon>
        <taxon>Asterales</taxon>
        <taxon>Asteraceae</taxon>
        <taxon>Asteroideae</taxon>
        <taxon>Heliantheae alliance</taxon>
        <taxon>Millerieae</taxon>
        <taxon>Smallanthus</taxon>
    </lineage>
</organism>
<evidence type="ECO:0000313" key="2">
    <source>
        <dbReference type="Proteomes" id="UP001056120"/>
    </source>
</evidence>
<keyword evidence="2" id="KW-1185">Reference proteome</keyword>
<sequence>MVYWQSFSSPIPYVEYHEEPLVEDDDDEVDEDDDKDDDDVEDMLFLLQKHCFRFTLPANPLTMIGIIRFTVFY</sequence>
<reference evidence="2" key="1">
    <citation type="journal article" date="2022" name="Mol. Ecol. Resour.">
        <title>The genomes of chicory, endive, great burdock and yacon provide insights into Asteraceae palaeo-polyploidization history and plant inulin production.</title>
        <authorList>
            <person name="Fan W."/>
            <person name="Wang S."/>
            <person name="Wang H."/>
            <person name="Wang A."/>
            <person name="Jiang F."/>
            <person name="Liu H."/>
            <person name="Zhao H."/>
            <person name="Xu D."/>
            <person name="Zhang Y."/>
        </authorList>
    </citation>
    <scope>NUCLEOTIDE SEQUENCE [LARGE SCALE GENOMIC DNA]</scope>
    <source>
        <strain evidence="2">cv. Yunnan</strain>
    </source>
</reference>